<evidence type="ECO:0000256" key="2">
    <source>
        <dbReference type="ARBA" id="ARBA00022857"/>
    </source>
</evidence>
<dbReference type="AlphaFoldDB" id="A0A6I4VWS5"/>
<gene>
    <name evidence="4" type="ORF">GSM42_01575</name>
</gene>
<dbReference type="PANTHER" id="PTHR43639:SF1">
    <property type="entry name" value="SHORT-CHAIN DEHYDROGENASE_REDUCTASE FAMILY PROTEIN"/>
    <property type="match status" value="1"/>
</dbReference>
<dbReference type="PRINTS" id="PR00080">
    <property type="entry name" value="SDRFAMILY"/>
</dbReference>
<keyword evidence="2" id="KW-0521">NADP</keyword>
<evidence type="ECO:0000313" key="4">
    <source>
        <dbReference type="EMBL" id="MXQ52462.1"/>
    </source>
</evidence>
<dbReference type="InterPro" id="IPR036291">
    <property type="entry name" value="NAD(P)-bd_dom_sf"/>
</dbReference>
<evidence type="ECO:0000256" key="3">
    <source>
        <dbReference type="ARBA" id="ARBA00023002"/>
    </source>
</evidence>
<comment type="caution">
    <text evidence="4">The sequence shown here is derived from an EMBL/GenBank/DDBJ whole genome shotgun (WGS) entry which is preliminary data.</text>
</comment>
<proteinExistence type="inferred from homology"/>
<dbReference type="RefSeq" id="WP_160799483.1">
    <property type="nucleotide sequence ID" value="NZ_WUUL01000001.1"/>
</dbReference>
<dbReference type="Pfam" id="PF13561">
    <property type="entry name" value="adh_short_C2"/>
    <property type="match status" value="1"/>
</dbReference>
<accession>A0A6I4VWS5</accession>
<dbReference type="Proteomes" id="UP000430692">
    <property type="component" value="Unassembled WGS sequence"/>
</dbReference>
<dbReference type="FunFam" id="3.40.50.720:FF:000374">
    <property type="entry name" value="3-oxoacyl-(Acyl-carrier-protein) reductase"/>
    <property type="match status" value="1"/>
</dbReference>
<dbReference type="Gene3D" id="3.40.50.720">
    <property type="entry name" value="NAD(P)-binding Rossmann-like Domain"/>
    <property type="match status" value="1"/>
</dbReference>
<keyword evidence="3" id="KW-0560">Oxidoreductase</keyword>
<dbReference type="SUPFAM" id="SSF51735">
    <property type="entry name" value="NAD(P)-binding Rossmann-fold domains"/>
    <property type="match status" value="1"/>
</dbReference>
<dbReference type="GO" id="GO:0016491">
    <property type="term" value="F:oxidoreductase activity"/>
    <property type="evidence" value="ECO:0007669"/>
    <property type="project" value="UniProtKB-KW"/>
</dbReference>
<dbReference type="PRINTS" id="PR00081">
    <property type="entry name" value="GDHRDH"/>
</dbReference>
<reference evidence="4 5" key="1">
    <citation type="submission" date="2019-12" db="EMBL/GenBank/DDBJ databases">
        <title>Whole-genome analyses of novel actinobacteria.</title>
        <authorList>
            <person name="Sahin N."/>
            <person name="Saygin H."/>
        </authorList>
    </citation>
    <scope>NUCLEOTIDE SEQUENCE [LARGE SCALE GENOMIC DNA]</scope>
    <source>
        <strain evidence="4 5">KC615</strain>
    </source>
</reference>
<comment type="similarity">
    <text evidence="1">Belongs to the short-chain dehydrogenases/reductases (SDR) family.</text>
</comment>
<dbReference type="PROSITE" id="PS00061">
    <property type="entry name" value="ADH_SHORT"/>
    <property type="match status" value="1"/>
</dbReference>
<dbReference type="EMBL" id="WUUL01000001">
    <property type="protein sequence ID" value="MXQ52462.1"/>
    <property type="molecule type" value="Genomic_DNA"/>
</dbReference>
<evidence type="ECO:0000256" key="1">
    <source>
        <dbReference type="ARBA" id="ARBA00006484"/>
    </source>
</evidence>
<evidence type="ECO:0000313" key="5">
    <source>
        <dbReference type="Proteomes" id="UP000430692"/>
    </source>
</evidence>
<name>A0A6I4VWS5_9BACL</name>
<keyword evidence="5" id="KW-1185">Reference proteome</keyword>
<sequence length="253" mass="27181">MSDLKGKVALVTGASRGIGRSIALRLAKDGADVVVHYGFNQDKAIQLVEEIQSFGGKAFAVQANLGKAREIKALFQKLDSVLKEWDKSQFDILVNNAGIGQESTIESITEESYDEVMDLHVKAPLFIIQNALSRLNDGGRIINISSTVTRIALPNLLGYSISKGAINTLTFVLAQQLGSRKITVNAISPGFVNTDMNEAVLSDPNGREFAANLSVMGRWAETEDIADIGSFLAGPDSRWITGQILDASGGSRL</sequence>
<organism evidence="4 5">
    <name type="scientific">Shimazuella alba</name>
    <dbReference type="NCBI Taxonomy" id="2690964"/>
    <lineage>
        <taxon>Bacteria</taxon>
        <taxon>Bacillati</taxon>
        <taxon>Bacillota</taxon>
        <taxon>Bacilli</taxon>
        <taxon>Bacillales</taxon>
        <taxon>Thermoactinomycetaceae</taxon>
        <taxon>Shimazuella</taxon>
    </lineage>
</organism>
<dbReference type="InterPro" id="IPR002347">
    <property type="entry name" value="SDR_fam"/>
</dbReference>
<protein>
    <submittedName>
        <fullName evidence="4">SDR family oxidoreductase</fullName>
    </submittedName>
</protein>
<dbReference type="InterPro" id="IPR020904">
    <property type="entry name" value="Sc_DH/Rdtase_CS"/>
</dbReference>
<dbReference type="PANTHER" id="PTHR43639">
    <property type="entry name" value="OXIDOREDUCTASE, SHORT-CHAIN DEHYDROGENASE/REDUCTASE FAMILY (AFU_ORTHOLOGUE AFUA_5G02870)"/>
    <property type="match status" value="1"/>
</dbReference>